<name>A0A0D2HDC3_9EURO</name>
<proteinExistence type="predicted"/>
<sequence length="241" mass="26019">MSLLQTTFKSGWITDLVLPPVPEGKTPSDVLYTGYRIALEMCSDANLMARLNPLVQSVNTIGPSHAKAVDYQSLAADFGVDLSAQYATGRFTQYEIMDKLPLLFGYSTELRYYSAIRPTKDGMEALTNPGSGVTIYGRFTVQIAQATGPEGGAGMGGSYATNITGAEGSGANVDVENNIGGATGTERGVGVIHFLETNELKCNVFLSWYIKASTDKSHRTAHANFKERWIARMKELGYPPA</sequence>
<dbReference type="VEuPathDB" id="FungiDB:Z518_03139"/>
<evidence type="ECO:0000259" key="1">
    <source>
        <dbReference type="Pfam" id="PF23155"/>
    </source>
</evidence>
<gene>
    <name evidence="2" type="ORF">Z518_03139</name>
</gene>
<dbReference type="Pfam" id="PF23155">
    <property type="entry name" value="DUF7053"/>
    <property type="match status" value="1"/>
</dbReference>
<keyword evidence="3" id="KW-1185">Reference proteome</keyword>
<dbReference type="RefSeq" id="XP_013275619.1">
    <property type="nucleotide sequence ID" value="XM_013420165.1"/>
</dbReference>
<dbReference type="OrthoDB" id="4153721at2759"/>
<organism evidence="2 3">
    <name type="scientific">Rhinocladiella mackenziei CBS 650.93</name>
    <dbReference type="NCBI Taxonomy" id="1442369"/>
    <lineage>
        <taxon>Eukaryota</taxon>
        <taxon>Fungi</taxon>
        <taxon>Dikarya</taxon>
        <taxon>Ascomycota</taxon>
        <taxon>Pezizomycotina</taxon>
        <taxon>Eurotiomycetes</taxon>
        <taxon>Chaetothyriomycetidae</taxon>
        <taxon>Chaetothyriales</taxon>
        <taxon>Herpotrichiellaceae</taxon>
        <taxon>Rhinocladiella</taxon>
    </lineage>
</organism>
<feature type="domain" description="DUF7053" evidence="1">
    <location>
        <begin position="38"/>
        <end position="228"/>
    </location>
</feature>
<protein>
    <recommendedName>
        <fullName evidence="1">DUF7053 domain-containing protein</fullName>
    </recommendedName>
</protein>
<evidence type="ECO:0000313" key="3">
    <source>
        <dbReference type="Proteomes" id="UP000053617"/>
    </source>
</evidence>
<dbReference type="AlphaFoldDB" id="A0A0D2HDC3"/>
<dbReference type="Proteomes" id="UP000053617">
    <property type="component" value="Unassembled WGS sequence"/>
</dbReference>
<dbReference type="EMBL" id="KN847476">
    <property type="protein sequence ID" value="KIX08483.1"/>
    <property type="molecule type" value="Genomic_DNA"/>
</dbReference>
<dbReference type="HOGENOM" id="CLU_1152297_0_0_1"/>
<accession>A0A0D2HDC3</accession>
<dbReference type="STRING" id="1442369.A0A0D2HDC3"/>
<dbReference type="InterPro" id="IPR055481">
    <property type="entry name" value="DUF7053"/>
</dbReference>
<evidence type="ECO:0000313" key="2">
    <source>
        <dbReference type="EMBL" id="KIX08483.1"/>
    </source>
</evidence>
<reference evidence="2 3" key="1">
    <citation type="submission" date="2015-01" db="EMBL/GenBank/DDBJ databases">
        <title>The Genome Sequence of Rhinocladiella mackenzie CBS 650.93.</title>
        <authorList>
            <consortium name="The Broad Institute Genomics Platform"/>
            <person name="Cuomo C."/>
            <person name="de Hoog S."/>
            <person name="Gorbushina A."/>
            <person name="Stielow B."/>
            <person name="Teixiera M."/>
            <person name="Abouelleil A."/>
            <person name="Chapman S.B."/>
            <person name="Priest M."/>
            <person name="Young S.K."/>
            <person name="Wortman J."/>
            <person name="Nusbaum C."/>
            <person name="Birren B."/>
        </authorList>
    </citation>
    <scope>NUCLEOTIDE SEQUENCE [LARGE SCALE GENOMIC DNA]</scope>
    <source>
        <strain evidence="2 3">CBS 650.93</strain>
    </source>
</reference>
<dbReference type="GeneID" id="25291210"/>